<dbReference type="EMBL" id="JRPH02000001">
    <property type="protein sequence ID" value="TLE06580.1"/>
    <property type="molecule type" value="Genomic_DNA"/>
</dbReference>
<feature type="domain" description="TonB-dependent receptor plug" evidence="12">
    <location>
        <begin position="71"/>
        <end position="178"/>
    </location>
</feature>
<proteinExistence type="inferred from homology"/>
<comment type="caution">
    <text evidence="13">The sequence shown here is derived from an EMBL/GenBank/DDBJ whole genome shotgun (WGS) entry which is preliminary data.</text>
</comment>
<gene>
    <name evidence="13" type="ORF">LS77_000615</name>
</gene>
<dbReference type="PANTHER" id="PTHR30069:SF27">
    <property type="entry name" value="BLL4766 PROTEIN"/>
    <property type="match status" value="1"/>
</dbReference>
<comment type="similarity">
    <text evidence="8 9">Belongs to the TonB-dependent receptor family.</text>
</comment>
<evidence type="ECO:0000256" key="5">
    <source>
        <dbReference type="ARBA" id="ARBA00023077"/>
    </source>
</evidence>
<dbReference type="Gene3D" id="2.40.170.20">
    <property type="entry name" value="TonB-dependent receptor, beta-barrel domain"/>
    <property type="match status" value="1"/>
</dbReference>
<dbReference type="GO" id="GO:0044718">
    <property type="term" value="P:siderophore transmembrane transport"/>
    <property type="evidence" value="ECO:0007669"/>
    <property type="project" value="TreeGrafter"/>
</dbReference>
<dbReference type="InterPro" id="IPR039426">
    <property type="entry name" value="TonB-dep_rcpt-like"/>
</dbReference>
<dbReference type="RefSeq" id="WP_004086926.1">
    <property type="nucleotide sequence ID" value="NZ_JAERIZ010000011.1"/>
</dbReference>
<dbReference type="Pfam" id="PF07715">
    <property type="entry name" value="Plug"/>
    <property type="match status" value="1"/>
</dbReference>
<evidence type="ECO:0000256" key="4">
    <source>
        <dbReference type="ARBA" id="ARBA00022692"/>
    </source>
</evidence>
<dbReference type="Gene3D" id="2.170.130.10">
    <property type="entry name" value="TonB-dependent receptor, plug domain"/>
    <property type="match status" value="1"/>
</dbReference>
<dbReference type="InterPro" id="IPR037066">
    <property type="entry name" value="Plug_dom_sf"/>
</dbReference>
<keyword evidence="5 9" id="KW-0798">TonB box</keyword>
<keyword evidence="2 8" id="KW-0813">Transport</keyword>
<evidence type="ECO:0000256" key="10">
    <source>
        <dbReference type="SAM" id="SignalP"/>
    </source>
</evidence>
<keyword evidence="10" id="KW-0732">Signal</keyword>
<keyword evidence="6 8" id="KW-0472">Membrane</keyword>
<keyword evidence="4 8" id="KW-0812">Transmembrane</keyword>
<dbReference type="AlphaFoldDB" id="A0A6D2CIG0"/>
<feature type="signal peptide" evidence="10">
    <location>
        <begin position="1"/>
        <end position="29"/>
    </location>
</feature>
<comment type="subcellular location">
    <subcellularLocation>
        <location evidence="1 8">Cell outer membrane</location>
        <topology evidence="1 8">Multi-pass membrane protein</topology>
    </subcellularLocation>
</comment>
<evidence type="ECO:0000259" key="11">
    <source>
        <dbReference type="Pfam" id="PF00593"/>
    </source>
</evidence>
<evidence type="ECO:0000313" key="14">
    <source>
        <dbReference type="Proteomes" id="UP000029870"/>
    </source>
</evidence>
<evidence type="ECO:0000256" key="1">
    <source>
        <dbReference type="ARBA" id="ARBA00004571"/>
    </source>
</evidence>
<dbReference type="InterPro" id="IPR012910">
    <property type="entry name" value="Plug_dom"/>
</dbReference>
<feature type="chain" id="PRO_5030151011" evidence="10">
    <location>
        <begin position="30"/>
        <end position="806"/>
    </location>
</feature>
<evidence type="ECO:0000256" key="6">
    <source>
        <dbReference type="ARBA" id="ARBA00023136"/>
    </source>
</evidence>
<evidence type="ECO:0000259" key="12">
    <source>
        <dbReference type="Pfam" id="PF07715"/>
    </source>
</evidence>
<reference evidence="13 14" key="1">
    <citation type="journal article" date="2014" name="Genome Announc.">
        <title>Draft genome sequences of eight enterohepatic helicobacter species isolated from both laboratory and wild rodents.</title>
        <authorList>
            <person name="Sheh A."/>
            <person name="Shen Z."/>
            <person name="Fox J.G."/>
        </authorList>
    </citation>
    <scope>NUCLEOTIDE SEQUENCE [LARGE SCALE GENOMIC DNA]</scope>
    <source>
        <strain evidence="13 14">Missouri</strain>
    </source>
</reference>
<evidence type="ECO:0000256" key="3">
    <source>
        <dbReference type="ARBA" id="ARBA00022452"/>
    </source>
</evidence>
<keyword evidence="7 8" id="KW-0998">Cell outer membrane</keyword>
<keyword evidence="13" id="KW-0675">Receptor</keyword>
<dbReference type="GO" id="GO:0015344">
    <property type="term" value="F:siderophore uptake transmembrane transporter activity"/>
    <property type="evidence" value="ECO:0007669"/>
    <property type="project" value="TreeGrafter"/>
</dbReference>
<dbReference type="GO" id="GO:0009279">
    <property type="term" value="C:cell outer membrane"/>
    <property type="evidence" value="ECO:0007669"/>
    <property type="project" value="UniProtKB-SubCell"/>
</dbReference>
<dbReference type="InterPro" id="IPR000531">
    <property type="entry name" value="Beta-barrel_TonB"/>
</dbReference>
<dbReference type="Pfam" id="PF00593">
    <property type="entry name" value="TonB_dep_Rec_b-barrel"/>
    <property type="match status" value="1"/>
</dbReference>
<sequence>MCNIPTQKSSKLILSAALLSISLSQSLCANEIATDDKLAALLDSKKSDTDTQTKRLNAVVTSSTGFDLPLKDEAKNIVLIDKEELQNKGFLNLNQALQYSPIITFNSNGFGNNIDLRGQGLDSNRAVKILVNRVPISLLDTSHGVSPYNNIDIENIERIEIIPGGGAVVYGNGTRGGVINIVTKMPSKDFNCVVLKAISGESVGLQGGSLSIASGKKLSENLFIKGDVSAGYTPGARNAAGVATDKSEIKAFSNDNETNLYTAFQALYNPTKNQKFDFNISYSHSWQNIPLSYLSYTSTIRNSGINSTTITKDESTIKKERNNPDEYTIKTQNDSLQTSLNYTTKWSENLDFDALAFYQFSLTRYMEYEYCISTKVTAAMCPAGIMDMGKPSGFQNHAAGLNLKAKYTTTNNTLILGLDNILESSKRINHIDHFFPMYARGTTISFRAASQQAAQQQMIHYITNITNTAIKLSNSLYVFDSFSLTDSLKLSGGVRLEYSNYWMQNIQDYWQKTKNTGGSNTTESSEYLNFKDHAQNLSYAAEITPSYQYSDAGSTYAKLELGFISPSAFQMINADPKSSTNGSNGMLNKNEANGIKPEQYITAEIGMKDELHFSYISATLFYTHTFNEIFVNNITHGTAYTYSNLGQTQRVGAELNAQQSFFDTSWLRLSESIGMLYTNILQTNVANAHLQGNMVPYVPWLKATLNIESDILRTETLSLTLFFNNTYISQSLDSTSGTSSTAGKSHIMNKGGYVLSDLGAMFSIKDLKINVGVRNLFNSWYATYQKYPLYAPALGRNYYAELRYNF</sequence>
<dbReference type="PANTHER" id="PTHR30069">
    <property type="entry name" value="TONB-DEPENDENT OUTER MEMBRANE RECEPTOR"/>
    <property type="match status" value="1"/>
</dbReference>
<dbReference type="Proteomes" id="UP000029870">
    <property type="component" value="Unassembled WGS sequence"/>
</dbReference>
<organism evidence="13 14">
    <name type="scientific">Helicobacter bilis</name>
    <dbReference type="NCBI Taxonomy" id="37372"/>
    <lineage>
        <taxon>Bacteria</taxon>
        <taxon>Pseudomonadati</taxon>
        <taxon>Campylobacterota</taxon>
        <taxon>Epsilonproteobacteria</taxon>
        <taxon>Campylobacterales</taxon>
        <taxon>Helicobacteraceae</taxon>
        <taxon>Helicobacter</taxon>
    </lineage>
</organism>
<keyword evidence="3 8" id="KW-1134">Transmembrane beta strand</keyword>
<feature type="domain" description="TonB-dependent receptor-like beta-barrel" evidence="11">
    <location>
        <begin position="288"/>
        <end position="776"/>
    </location>
</feature>
<dbReference type="SUPFAM" id="SSF56935">
    <property type="entry name" value="Porins"/>
    <property type="match status" value="1"/>
</dbReference>
<name>A0A6D2CIG0_9HELI</name>
<evidence type="ECO:0000256" key="7">
    <source>
        <dbReference type="ARBA" id="ARBA00023237"/>
    </source>
</evidence>
<evidence type="ECO:0000313" key="13">
    <source>
        <dbReference type="EMBL" id="TLE06580.1"/>
    </source>
</evidence>
<evidence type="ECO:0000256" key="8">
    <source>
        <dbReference type="PROSITE-ProRule" id="PRU01360"/>
    </source>
</evidence>
<accession>A0A6D2CIG0</accession>
<dbReference type="InterPro" id="IPR036942">
    <property type="entry name" value="Beta-barrel_TonB_sf"/>
</dbReference>
<dbReference type="GeneID" id="60656655"/>
<evidence type="ECO:0000256" key="9">
    <source>
        <dbReference type="RuleBase" id="RU003357"/>
    </source>
</evidence>
<protein>
    <submittedName>
        <fullName evidence="13">TonB-dependent receptor</fullName>
    </submittedName>
</protein>
<dbReference type="PROSITE" id="PS52016">
    <property type="entry name" value="TONB_DEPENDENT_REC_3"/>
    <property type="match status" value="1"/>
</dbReference>
<evidence type="ECO:0000256" key="2">
    <source>
        <dbReference type="ARBA" id="ARBA00022448"/>
    </source>
</evidence>